<dbReference type="Proteomes" id="UP000319908">
    <property type="component" value="Unassembled WGS sequence"/>
</dbReference>
<dbReference type="RefSeq" id="WP_146408286.1">
    <property type="nucleotide sequence ID" value="NZ_SJPU01000002.1"/>
</dbReference>
<gene>
    <name evidence="1" type="ORF">Poly21_38960</name>
</gene>
<sequence length="76" mass="8099">MNQSPQNNAADLTVQAQVSRIGEINRCGSCDACCTALGIADDQLKKISTITETLSDHGGNTNDRTTIDLRRCGDCV</sequence>
<evidence type="ECO:0000313" key="1">
    <source>
        <dbReference type="EMBL" id="TWU16691.1"/>
    </source>
</evidence>
<proteinExistence type="predicted"/>
<name>A0A5C6BZ07_9BACT</name>
<protein>
    <submittedName>
        <fullName evidence="1">Uncharacterized protein</fullName>
    </submittedName>
</protein>
<organism evidence="1 2">
    <name type="scientific">Allorhodopirellula heiligendammensis</name>
    <dbReference type="NCBI Taxonomy" id="2714739"/>
    <lineage>
        <taxon>Bacteria</taxon>
        <taxon>Pseudomonadati</taxon>
        <taxon>Planctomycetota</taxon>
        <taxon>Planctomycetia</taxon>
        <taxon>Pirellulales</taxon>
        <taxon>Pirellulaceae</taxon>
        <taxon>Allorhodopirellula</taxon>
    </lineage>
</organism>
<accession>A0A5C6BZ07</accession>
<evidence type="ECO:0000313" key="2">
    <source>
        <dbReference type="Proteomes" id="UP000319908"/>
    </source>
</evidence>
<reference evidence="1 2" key="1">
    <citation type="journal article" date="2020" name="Antonie Van Leeuwenhoek">
        <title>Rhodopirellula heiligendammensis sp. nov., Rhodopirellula pilleata sp. nov., and Rhodopirellula solitaria sp. nov. isolated from natural or artificial marine surfaces in Northern Germany and California, USA, and emended description of the genus Rhodopirellula.</title>
        <authorList>
            <person name="Kallscheuer N."/>
            <person name="Wiegand S."/>
            <person name="Jogler M."/>
            <person name="Boedeker C."/>
            <person name="Peeters S.H."/>
            <person name="Rast P."/>
            <person name="Heuer A."/>
            <person name="Jetten M.S.M."/>
            <person name="Rohde M."/>
            <person name="Jogler C."/>
        </authorList>
    </citation>
    <scope>NUCLEOTIDE SEQUENCE [LARGE SCALE GENOMIC DNA]</scope>
    <source>
        <strain evidence="1 2">Poly21</strain>
    </source>
</reference>
<comment type="caution">
    <text evidence="1">The sequence shown here is derived from an EMBL/GenBank/DDBJ whole genome shotgun (WGS) entry which is preliminary data.</text>
</comment>
<dbReference type="AlphaFoldDB" id="A0A5C6BZ07"/>
<keyword evidence="2" id="KW-1185">Reference proteome</keyword>
<dbReference type="EMBL" id="SJPU01000002">
    <property type="protein sequence ID" value="TWU16691.1"/>
    <property type="molecule type" value="Genomic_DNA"/>
</dbReference>